<evidence type="ECO:0000256" key="1">
    <source>
        <dbReference type="SAM" id="Phobius"/>
    </source>
</evidence>
<feature type="domain" description="Mce/MlaD" evidence="2">
    <location>
        <begin position="36"/>
        <end position="112"/>
    </location>
</feature>
<keyword evidence="1" id="KW-1133">Transmembrane helix</keyword>
<keyword evidence="1" id="KW-0472">Membrane</keyword>
<reference evidence="3" key="1">
    <citation type="journal article" date="2015" name="Nature">
        <title>Complex archaea that bridge the gap between prokaryotes and eukaryotes.</title>
        <authorList>
            <person name="Spang A."/>
            <person name="Saw J.H."/>
            <person name="Jorgensen S.L."/>
            <person name="Zaremba-Niedzwiedzka K."/>
            <person name="Martijn J."/>
            <person name="Lind A.E."/>
            <person name="van Eijk R."/>
            <person name="Schleper C."/>
            <person name="Guy L."/>
            <person name="Ettema T.J."/>
        </authorList>
    </citation>
    <scope>NUCLEOTIDE SEQUENCE</scope>
</reference>
<accession>A0A0F9V788</accession>
<dbReference type="InterPro" id="IPR052336">
    <property type="entry name" value="MlaD_Phospholipid_Transporter"/>
</dbReference>
<feature type="transmembrane region" description="Helical" evidence="1">
    <location>
        <begin position="7"/>
        <end position="27"/>
    </location>
</feature>
<keyword evidence="1" id="KW-0812">Transmembrane</keyword>
<dbReference type="InterPro" id="IPR003399">
    <property type="entry name" value="Mce/MlaD"/>
</dbReference>
<protein>
    <recommendedName>
        <fullName evidence="2">Mce/MlaD domain-containing protein</fullName>
    </recommendedName>
</protein>
<gene>
    <name evidence="3" type="ORF">LCGC14_0132350</name>
</gene>
<sequence>MKLSRELKTGIIVIGGILLFIMGFSYLKSTPIFDNSKTFYAIYPNVGGLQSGTTVSINGFSVGKVNDIKFLDEKGNLLVTFTVGNDFKFSKGSTVELYDTGIIGGKGLQIKPVFDQVEAQSGDTLRTETRPGITDLAQQKLNPLVRKVESAISGADSVLVNVNSVLDEKTKKELKEVIGGLNVLISNLNNTALSLNSVLGTNKEKLDSSFENFEKLTANFAKLSDSLNSAGLGRTLASLESTMASLDKVTEKIENGDGTLGLLMNDKEMYTNLNNASRELDLLLQDFRLNPKRYVNVSVFGKKQKDYEVPEEDPAASSIENKED</sequence>
<comment type="caution">
    <text evidence="3">The sequence shown here is derived from an EMBL/GenBank/DDBJ whole genome shotgun (WGS) entry which is preliminary data.</text>
</comment>
<proteinExistence type="predicted"/>
<dbReference type="EMBL" id="LAZR01000044">
    <property type="protein sequence ID" value="KKN99814.1"/>
    <property type="molecule type" value="Genomic_DNA"/>
</dbReference>
<dbReference type="AlphaFoldDB" id="A0A0F9V788"/>
<dbReference type="PANTHER" id="PTHR33371:SF4">
    <property type="entry name" value="INTERMEMBRANE PHOSPHOLIPID TRANSPORT SYSTEM BINDING PROTEIN MLAD"/>
    <property type="match status" value="1"/>
</dbReference>
<dbReference type="PANTHER" id="PTHR33371">
    <property type="entry name" value="INTERMEMBRANE PHOSPHOLIPID TRANSPORT SYSTEM BINDING PROTEIN MLAD-RELATED"/>
    <property type="match status" value="1"/>
</dbReference>
<organism evidence="3">
    <name type="scientific">marine sediment metagenome</name>
    <dbReference type="NCBI Taxonomy" id="412755"/>
    <lineage>
        <taxon>unclassified sequences</taxon>
        <taxon>metagenomes</taxon>
        <taxon>ecological metagenomes</taxon>
    </lineage>
</organism>
<evidence type="ECO:0000259" key="2">
    <source>
        <dbReference type="Pfam" id="PF02470"/>
    </source>
</evidence>
<evidence type="ECO:0000313" key="3">
    <source>
        <dbReference type="EMBL" id="KKN99814.1"/>
    </source>
</evidence>
<name>A0A0F9V788_9ZZZZ</name>
<dbReference type="Pfam" id="PF02470">
    <property type="entry name" value="MlaD"/>
    <property type="match status" value="1"/>
</dbReference>